<accession>A0A1E3P915</accession>
<dbReference type="InterPro" id="IPR021858">
    <property type="entry name" value="Fun_TF"/>
</dbReference>
<dbReference type="STRING" id="683960.A0A1E3P915"/>
<keyword evidence="5" id="KW-1185">Reference proteome</keyword>
<dbReference type="OrthoDB" id="3980677at2759"/>
<dbReference type="CDD" id="cd00067">
    <property type="entry name" value="GAL4"/>
    <property type="match status" value="1"/>
</dbReference>
<name>A0A1E3P915_WICAA</name>
<protein>
    <recommendedName>
        <fullName evidence="3">Zn(2)-C6 fungal-type domain-containing protein</fullName>
    </recommendedName>
</protein>
<dbReference type="SMART" id="SM00066">
    <property type="entry name" value="GAL4"/>
    <property type="match status" value="1"/>
</dbReference>
<dbReference type="PANTHER" id="PTHR37534:SF46">
    <property type="entry name" value="ZN(II)2CYS6 TRANSCRIPTION FACTOR (EUROFUNG)"/>
    <property type="match status" value="1"/>
</dbReference>
<gene>
    <name evidence="4" type="ORF">WICANDRAFT_76080</name>
</gene>
<evidence type="ECO:0000256" key="2">
    <source>
        <dbReference type="ARBA" id="ARBA00023242"/>
    </source>
</evidence>
<organism evidence="4 5">
    <name type="scientific">Wickerhamomyces anomalus (strain ATCC 58044 / CBS 1984 / NCYC 433 / NRRL Y-366-8)</name>
    <name type="common">Yeast</name>
    <name type="synonym">Hansenula anomala</name>
    <dbReference type="NCBI Taxonomy" id="683960"/>
    <lineage>
        <taxon>Eukaryota</taxon>
        <taxon>Fungi</taxon>
        <taxon>Dikarya</taxon>
        <taxon>Ascomycota</taxon>
        <taxon>Saccharomycotina</taxon>
        <taxon>Saccharomycetes</taxon>
        <taxon>Phaffomycetales</taxon>
        <taxon>Wickerhamomycetaceae</taxon>
        <taxon>Wickerhamomyces</taxon>
    </lineage>
</organism>
<dbReference type="SUPFAM" id="SSF57701">
    <property type="entry name" value="Zn2/Cys6 DNA-binding domain"/>
    <property type="match status" value="1"/>
</dbReference>
<feature type="domain" description="Zn(2)-C6 fungal-type" evidence="3">
    <location>
        <begin position="31"/>
        <end position="61"/>
    </location>
</feature>
<dbReference type="GeneID" id="30201565"/>
<dbReference type="GO" id="GO:0008270">
    <property type="term" value="F:zinc ion binding"/>
    <property type="evidence" value="ECO:0007669"/>
    <property type="project" value="InterPro"/>
</dbReference>
<dbReference type="Pfam" id="PF11951">
    <property type="entry name" value="Fungal_trans_2"/>
    <property type="match status" value="1"/>
</dbReference>
<dbReference type="RefSeq" id="XP_019041098.1">
    <property type="nucleotide sequence ID" value="XM_019184319.1"/>
</dbReference>
<dbReference type="Proteomes" id="UP000094112">
    <property type="component" value="Unassembled WGS sequence"/>
</dbReference>
<evidence type="ECO:0000313" key="5">
    <source>
        <dbReference type="Proteomes" id="UP000094112"/>
    </source>
</evidence>
<comment type="subcellular location">
    <subcellularLocation>
        <location evidence="1">Nucleus</location>
    </subcellularLocation>
</comment>
<dbReference type="Gene3D" id="4.10.240.10">
    <property type="entry name" value="Zn(2)-C6 fungal-type DNA-binding domain"/>
    <property type="match status" value="1"/>
</dbReference>
<evidence type="ECO:0000313" key="4">
    <source>
        <dbReference type="EMBL" id="ODQ61891.1"/>
    </source>
</evidence>
<dbReference type="InterPro" id="IPR036864">
    <property type="entry name" value="Zn2-C6_fun-type_DNA-bd_sf"/>
</dbReference>
<proteinExistence type="predicted"/>
<dbReference type="Pfam" id="PF00172">
    <property type="entry name" value="Zn_clus"/>
    <property type="match status" value="1"/>
</dbReference>
<dbReference type="InterPro" id="IPR001138">
    <property type="entry name" value="Zn2Cys6_DnaBD"/>
</dbReference>
<dbReference type="AlphaFoldDB" id="A0A1E3P915"/>
<evidence type="ECO:0000256" key="1">
    <source>
        <dbReference type="ARBA" id="ARBA00004123"/>
    </source>
</evidence>
<dbReference type="GO" id="GO:0000981">
    <property type="term" value="F:DNA-binding transcription factor activity, RNA polymerase II-specific"/>
    <property type="evidence" value="ECO:0007669"/>
    <property type="project" value="InterPro"/>
</dbReference>
<keyword evidence="2" id="KW-0539">Nucleus</keyword>
<reference evidence="4 5" key="1">
    <citation type="journal article" date="2016" name="Proc. Natl. Acad. Sci. U.S.A.">
        <title>Comparative genomics of biotechnologically important yeasts.</title>
        <authorList>
            <person name="Riley R."/>
            <person name="Haridas S."/>
            <person name="Wolfe K.H."/>
            <person name="Lopes M.R."/>
            <person name="Hittinger C.T."/>
            <person name="Goeker M."/>
            <person name="Salamov A.A."/>
            <person name="Wisecaver J.H."/>
            <person name="Long T.M."/>
            <person name="Calvey C.H."/>
            <person name="Aerts A.L."/>
            <person name="Barry K.W."/>
            <person name="Choi C."/>
            <person name="Clum A."/>
            <person name="Coughlan A.Y."/>
            <person name="Deshpande S."/>
            <person name="Douglass A.P."/>
            <person name="Hanson S.J."/>
            <person name="Klenk H.-P."/>
            <person name="LaButti K.M."/>
            <person name="Lapidus A."/>
            <person name="Lindquist E.A."/>
            <person name="Lipzen A.M."/>
            <person name="Meier-Kolthoff J.P."/>
            <person name="Ohm R.A."/>
            <person name="Otillar R.P."/>
            <person name="Pangilinan J.L."/>
            <person name="Peng Y."/>
            <person name="Rokas A."/>
            <person name="Rosa C.A."/>
            <person name="Scheuner C."/>
            <person name="Sibirny A.A."/>
            <person name="Slot J.C."/>
            <person name="Stielow J.B."/>
            <person name="Sun H."/>
            <person name="Kurtzman C.P."/>
            <person name="Blackwell M."/>
            <person name="Grigoriev I.V."/>
            <person name="Jeffries T.W."/>
        </authorList>
    </citation>
    <scope>NUCLEOTIDE SEQUENCE [LARGE SCALE GENOMIC DNA]</scope>
    <source>
        <strain evidence="5">ATCC 58044 / CBS 1984 / NCYC 433 / NRRL Y-366-8</strain>
    </source>
</reference>
<sequence>MVKHPYEQVIKFEGLGTLKPNRARTKRSRNGCFNCRKRKKKCDEMKPSCSSCINKCISCVWPKDGGDKLPKGYRVPSSTSSEMNPNEGTIFIPVEFDSKTPEVEERSPVSSIDFFESPKGMTMIPYSNVAELIDDFGSPDSTSYSLDLENSSTPSYKITFLSPFSSDPDQRFILACTNGFIESVGPQYTHPLLTTTATFSPFVNNNPISQKVAIACGCAFLAWQNPELTGLSTQKYYTAFNALETYVNNNESAYKESWVGAAFQLMCLCSKITWSCSSDNCIANLVNSYKIIRRRFIETTRYGKKIQKSDKISSLEPQSDLAHYLKDFKNDALQMEIENSLIDLDDFSTEVFESHFEKMFVESFLFNYSIALLVSEQFYLLPNPFEVFRDLRQFLKTPLFSCDVAWMNNPVFGASLDAYELAAKASYLLRNLNDPNMLVTAKKLYDLASFYPSPMIPSEIRVNSTKYKNLRDSVLMAEIVAKVSKILLRKLIIPEITEMDSVVQKDLSSIFIKLKSISSDSRVKIISCWPLLIAGAATQNEEQRELLTKTLLEAGALTHGRHVYTVLDALDIAWGKSPECEEIKTRGLDILFDRRVVGKVIL</sequence>
<dbReference type="PROSITE" id="PS50048">
    <property type="entry name" value="ZN2_CY6_FUNGAL_2"/>
    <property type="match status" value="1"/>
</dbReference>
<dbReference type="EMBL" id="KV454208">
    <property type="protein sequence ID" value="ODQ61891.1"/>
    <property type="molecule type" value="Genomic_DNA"/>
</dbReference>
<dbReference type="GO" id="GO:0005634">
    <property type="term" value="C:nucleus"/>
    <property type="evidence" value="ECO:0007669"/>
    <property type="project" value="UniProtKB-SubCell"/>
</dbReference>
<evidence type="ECO:0000259" key="3">
    <source>
        <dbReference type="PROSITE" id="PS50048"/>
    </source>
</evidence>
<dbReference type="PROSITE" id="PS00463">
    <property type="entry name" value="ZN2_CY6_FUNGAL_1"/>
    <property type="match status" value="1"/>
</dbReference>
<dbReference type="PANTHER" id="PTHR37534">
    <property type="entry name" value="TRANSCRIPTIONAL ACTIVATOR PROTEIN UGA3"/>
    <property type="match status" value="1"/>
</dbReference>